<dbReference type="RefSeq" id="WP_035132188.1">
    <property type="nucleotide sequence ID" value="NZ_JRLV01000005.1"/>
</dbReference>
<dbReference type="InterPro" id="IPR029058">
    <property type="entry name" value="AB_hydrolase_fold"/>
</dbReference>
<keyword evidence="4" id="KW-0858">Xylan degradation</keyword>
<gene>
    <name evidence="4" type="ORF">Q763_06210</name>
</gene>
<dbReference type="InterPro" id="IPR050300">
    <property type="entry name" value="GDXG_lipolytic_enzyme"/>
</dbReference>
<protein>
    <submittedName>
        <fullName evidence="4">1,4-beta-xylanase</fullName>
    </submittedName>
</protein>
<organism evidence="4 5">
    <name type="scientific">Flavobacterium beibuense F44-8</name>
    <dbReference type="NCBI Taxonomy" id="1406840"/>
    <lineage>
        <taxon>Bacteria</taxon>
        <taxon>Pseudomonadati</taxon>
        <taxon>Bacteroidota</taxon>
        <taxon>Flavobacteriia</taxon>
        <taxon>Flavobacteriales</taxon>
        <taxon>Flavobacteriaceae</taxon>
        <taxon>Flavobacterium</taxon>
    </lineage>
</organism>
<name>A0A0A2LTR5_9FLAO</name>
<comment type="caution">
    <text evidence="4">The sequence shown here is derived from an EMBL/GenBank/DDBJ whole genome shotgun (WGS) entry which is preliminary data.</text>
</comment>
<feature type="signal peptide" evidence="2">
    <location>
        <begin position="1"/>
        <end position="18"/>
    </location>
</feature>
<evidence type="ECO:0000259" key="3">
    <source>
        <dbReference type="Pfam" id="PF20434"/>
    </source>
</evidence>
<evidence type="ECO:0000313" key="4">
    <source>
        <dbReference type="EMBL" id="KGO82681.1"/>
    </source>
</evidence>
<dbReference type="GO" id="GO:0045493">
    <property type="term" value="P:xylan catabolic process"/>
    <property type="evidence" value="ECO:0007669"/>
    <property type="project" value="UniProtKB-KW"/>
</dbReference>
<dbReference type="Gene3D" id="3.40.50.1820">
    <property type="entry name" value="alpha/beta hydrolase"/>
    <property type="match status" value="1"/>
</dbReference>
<evidence type="ECO:0000256" key="1">
    <source>
        <dbReference type="ARBA" id="ARBA00022801"/>
    </source>
</evidence>
<accession>A0A0A2LTR5</accession>
<keyword evidence="5" id="KW-1185">Reference proteome</keyword>
<dbReference type="Pfam" id="PF20434">
    <property type="entry name" value="BD-FAE"/>
    <property type="match status" value="1"/>
</dbReference>
<dbReference type="Proteomes" id="UP000030129">
    <property type="component" value="Unassembled WGS sequence"/>
</dbReference>
<dbReference type="AlphaFoldDB" id="A0A0A2LTR5"/>
<dbReference type="PANTHER" id="PTHR48081">
    <property type="entry name" value="AB HYDROLASE SUPERFAMILY PROTEIN C4A8.06C"/>
    <property type="match status" value="1"/>
</dbReference>
<dbReference type="GO" id="GO:0016798">
    <property type="term" value="F:hydrolase activity, acting on glycosyl bonds"/>
    <property type="evidence" value="ECO:0007669"/>
    <property type="project" value="UniProtKB-KW"/>
</dbReference>
<dbReference type="eggNOG" id="COG0657">
    <property type="taxonomic scope" value="Bacteria"/>
</dbReference>
<feature type="domain" description="BD-FAE-like" evidence="3">
    <location>
        <begin position="58"/>
        <end position="256"/>
    </location>
</feature>
<dbReference type="EMBL" id="JRLV01000005">
    <property type="protein sequence ID" value="KGO82681.1"/>
    <property type="molecule type" value="Genomic_DNA"/>
</dbReference>
<evidence type="ECO:0000256" key="2">
    <source>
        <dbReference type="SAM" id="SignalP"/>
    </source>
</evidence>
<dbReference type="SUPFAM" id="SSF53474">
    <property type="entry name" value="alpha/beta-Hydrolases"/>
    <property type="match status" value="1"/>
</dbReference>
<keyword evidence="4" id="KW-0326">Glycosidase</keyword>
<sequence length="300" mass="33159">MKTAFILLAAVFTINVTAQQVIPLYKDSIPNSIPSKNKEKTKYSGFLLTQNVSVPTLTVFKPQKQSDKKTAVIICPGGGYAVLATGHEGKDVAEALNKMGVMAFMLKYRLPNDTIMKDRKIAPLQDAQRAIQMIRENAAQWNIDPNKIGIMGFSAGGHLAATASTQFEREVIANPKHTSLRPDFSILLYPVISFTDSLTHMGSRINLIGKNPSKELIEQYSNELQVTAKTPPTFLVHAADDGLVSIGNSIAYYQALLKNGVLSEMLLYPHGEHGFGMINRSTDDRWMDNLKNWMKSGNFL</sequence>
<feature type="chain" id="PRO_5001991479" evidence="2">
    <location>
        <begin position="19"/>
        <end position="300"/>
    </location>
</feature>
<evidence type="ECO:0000313" key="5">
    <source>
        <dbReference type="Proteomes" id="UP000030129"/>
    </source>
</evidence>
<keyword evidence="4" id="KW-0624">Polysaccharide degradation</keyword>
<keyword evidence="1 4" id="KW-0378">Hydrolase</keyword>
<dbReference type="PANTHER" id="PTHR48081:SF6">
    <property type="entry name" value="PEPTIDASE S9 PROLYL OLIGOPEPTIDASE CATALYTIC DOMAIN-CONTAINING PROTEIN"/>
    <property type="match status" value="1"/>
</dbReference>
<reference evidence="4 5" key="1">
    <citation type="submission" date="2013-09" db="EMBL/GenBank/DDBJ databases">
        <authorList>
            <person name="Zeng Z."/>
            <person name="Chen C."/>
        </authorList>
    </citation>
    <scope>NUCLEOTIDE SEQUENCE [LARGE SCALE GENOMIC DNA]</scope>
    <source>
        <strain evidence="4 5">F44-8</strain>
    </source>
</reference>
<keyword evidence="4" id="KW-0119">Carbohydrate metabolism</keyword>
<dbReference type="InterPro" id="IPR049492">
    <property type="entry name" value="BD-FAE-like_dom"/>
</dbReference>
<dbReference type="STRING" id="1406840.Q763_06210"/>
<proteinExistence type="predicted"/>
<keyword evidence="2" id="KW-0732">Signal</keyword>